<evidence type="ECO:0000313" key="5">
    <source>
        <dbReference type="EMBL" id="POS85148.1"/>
    </source>
</evidence>
<dbReference type="Proteomes" id="UP000237438">
    <property type="component" value="Unassembled WGS sequence"/>
</dbReference>
<keyword evidence="6" id="KW-1185">Reference proteome</keyword>
<feature type="compositionally biased region" description="Polar residues" evidence="3">
    <location>
        <begin position="269"/>
        <end position="279"/>
    </location>
</feature>
<organism evidence="5 6">
    <name type="scientific">Erysiphe pulchra</name>
    <dbReference type="NCBI Taxonomy" id="225359"/>
    <lineage>
        <taxon>Eukaryota</taxon>
        <taxon>Fungi</taxon>
        <taxon>Dikarya</taxon>
        <taxon>Ascomycota</taxon>
        <taxon>Pezizomycotina</taxon>
        <taxon>Leotiomycetes</taxon>
        <taxon>Erysiphales</taxon>
        <taxon>Erysiphaceae</taxon>
        <taxon>Erysiphe</taxon>
    </lineage>
</organism>
<dbReference type="STRING" id="225359.A0A2S4PSY1"/>
<dbReference type="EMBL" id="PEDP01000710">
    <property type="protein sequence ID" value="POS85148.1"/>
    <property type="molecule type" value="Genomic_DNA"/>
</dbReference>
<protein>
    <recommendedName>
        <fullName evidence="4">N-acetyltransferase domain-containing protein</fullName>
    </recommendedName>
</protein>
<comment type="caution">
    <text evidence="5">The sequence shown here is derived from an EMBL/GenBank/DDBJ whole genome shotgun (WGS) entry which is preliminary data.</text>
</comment>
<dbReference type="Pfam" id="PF00583">
    <property type="entry name" value="Acetyltransf_1"/>
    <property type="match status" value="1"/>
</dbReference>
<evidence type="ECO:0000313" key="6">
    <source>
        <dbReference type="Proteomes" id="UP000237438"/>
    </source>
</evidence>
<feature type="region of interest" description="Disordered" evidence="3">
    <location>
        <begin position="269"/>
        <end position="345"/>
    </location>
</feature>
<dbReference type="PROSITE" id="PS51186">
    <property type="entry name" value="GNAT"/>
    <property type="match status" value="1"/>
</dbReference>
<dbReference type="PANTHER" id="PTHR42919">
    <property type="entry name" value="N-ALPHA-ACETYLTRANSFERASE"/>
    <property type="match status" value="1"/>
</dbReference>
<dbReference type="SUPFAM" id="SSF55729">
    <property type="entry name" value="Acyl-CoA N-acyltransferases (Nat)"/>
    <property type="match status" value="1"/>
</dbReference>
<sequence>MDNVHLNTSLQTSIRTFFQPSQSKKSNTTTIIISDSSSGTKPRASGVVSQNTGSIDLEFMSQKCSSSALPRQAAITDVVEAHIQPLRRINVLLLPISFPDSFYRKIISPDPPISFSRVIIWSDPEPKVVGGIVCRIDPRFSPTPRSERPQDPQDGNDIYILSLALLSPYRGQGLATQALRAVTDIAIKHKELNIKSLYAHVWTENKDVLKWYSAQGFQKEDSIVHGYYRTLKPDTAWILRRRLTPTDYLTTTSSLFKGVLTGVNLTPAETTNTSSQLQSRAYPHSRSFQEKGPDREWNDLPEDVIHSSQPGFDRTQCNGNRLKNKVESSSKSKKKRVYPASAFGS</sequence>
<keyword evidence="1" id="KW-0808">Transferase</keyword>
<dbReference type="Gene3D" id="3.40.630.30">
    <property type="match status" value="1"/>
</dbReference>
<reference evidence="5 6" key="1">
    <citation type="submission" date="2017-10" db="EMBL/GenBank/DDBJ databases">
        <title>Development of genomic resources for the powdery mildew, Erysiphe pulchra.</title>
        <authorList>
            <person name="Wadl P.A."/>
            <person name="Mack B.M."/>
            <person name="Moore G."/>
            <person name="Beltz S.B."/>
        </authorList>
    </citation>
    <scope>NUCLEOTIDE SEQUENCE [LARGE SCALE GENOMIC DNA]</scope>
    <source>
        <strain evidence="5">Cflorida</strain>
    </source>
</reference>
<gene>
    <name evidence="5" type="ORF">EPUL_002032</name>
</gene>
<feature type="compositionally biased region" description="Polar residues" evidence="3">
    <location>
        <begin position="306"/>
        <end position="321"/>
    </location>
</feature>
<feature type="compositionally biased region" description="Basic and acidic residues" evidence="3">
    <location>
        <begin position="287"/>
        <end position="298"/>
    </location>
</feature>
<dbReference type="GO" id="GO:0016747">
    <property type="term" value="F:acyltransferase activity, transferring groups other than amino-acyl groups"/>
    <property type="evidence" value="ECO:0007669"/>
    <property type="project" value="InterPro"/>
</dbReference>
<evidence type="ECO:0000256" key="1">
    <source>
        <dbReference type="ARBA" id="ARBA00022679"/>
    </source>
</evidence>
<keyword evidence="2" id="KW-0012">Acyltransferase</keyword>
<proteinExistence type="predicted"/>
<evidence type="ECO:0000256" key="2">
    <source>
        <dbReference type="ARBA" id="ARBA00023315"/>
    </source>
</evidence>
<dbReference type="InterPro" id="IPR016181">
    <property type="entry name" value="Acyl_CoA_acyltransferase"/>
</dbReference>
<dbReference type="OrthoDB" id="47374at2759"/>
<dbReference type="PANTHER" id="PTHR42919:SF8">
    <property type="entry name" value="N-ALPHA-ACETYLTRANSFERASE 50"/>
    <property type="match status" value="1"/>
</dbReference>
<evidence type="ECO:0000259" key="4">
    <source>
        <dbReference type="PROSITE" id="PS51186"/>
    </source>
</evidence>
<dbReference type="InterPro" id="IPR000182">
    <property type="entry name" value="GNAT_dom"/>
</dbReference>
<name>A0A2S4PSY1_9PEZI</name>
<evidence type="ECO:0000256" key="3">
    <source>
        <dbReference type="SAM" id="MobiDB-lite"/>
    </source>
</evidence>
<dbReference type="AlphaFoldDB" id="A0A2S4PSY1"/>
<accession>A0A2S4PSY1</accession>
<dbReference type="InterPro" id="IPR051556">
    <property type="entry name" value="N-term/lysine_N-AcTrnsfr"/>
</dbReference>
<dbReference type="GO" id="GO:0007064">
    <property type="term" value="P:mitotic sister chromatid cohesion"/>
    <property type="evidence" value="ECO:0007669"/>
    <property type="project" value="TreeGrafter"/>
</dbReference>
<dbReference type="CDD" id="cd04301">
    <property type="entry name" value="NAT_SF"/>
    <property type="match status" value="1"/>
</dbReference>
<feature type="domain" description="N-acetyltransferase" evidence="4">
    <location>
        <begin position="73"/>
        <end position="244"/>
    </location>
</feature>
<dbReference type="GO" id="GO:0031415">
    <property type="term" value="C:NatA complex"/>
    <property type="evidence" value="ECO:0007669"/>
    <property type="project" value="TreeGrafter"/>
</dbReference>